<organism evidence="2 3">
    <name type="scientific">Brassica cretica</name>
    <name type="common">Mustard</name>
    <dbReference type="NCBI Taxonomy" id="69181"/>
    <lineage>
        <taxon>Eukaryota</taxon>
        <taxon>Viridiplantae</taxon>
        <taxon>Streptophyta</taxon>
        <taxon>Embryophyta</taxon>
        <taxon>Tracheophyta</taxon>
        <taxon>Spermatophyta</taxon>
        <taxon>Magnoliopsida</taxon>
        <taxon>eudicotyledons</taxon>
        <taxon>Gunneridae</taxon>
        <taxon>Pentapetalae</taxon>
        <taxon>rosids</taxon>
        <taxon>malvids</taxon>
        <taxon>Brassicales</taxon>
        <taxon>Brassicaceae</taxon>
        <taxon>Brassiceae</taxon>
        <taxon>Brassica</taxon>
    </lineage>
</organism>
<dbReference type="EMBL" id="QGKX02001621">
    <property type="protein sequence ID" value="KAF3504222.1"/>
    <property type="molecule type" value="Genomic_DNA"/>
</dbReference>
<gene>
    <name evidence="2" type="ORF">F2Q69_00042557</name>
</gene>
<proteinExistence type="predicted"/>
<evidence type="ECO:0000256" key="1">
    <source>
        <dbReference type="SAM" id="MobiDB-lite"/>
    </source>
</evidence>
<name>A0A8S9NJV4_BRACR</name>
<accession>A0A8S9NJV4</accession>
<sequence>MVSNLEMQSDFMAAGAEVPVTRTDRRADEQSDETKPLQNSSKLTHFQIDPRLCKLQKLPLESTPKFSAEYSEFAALLPSLLLTLQWTQNFQNVQFNPYILPQTSKCAFQPL</sequence>
<dbReference type="Proteomes" id="UP000712600">
    <property type="component" value="Unassembled WGS sequence"/>
</dbReference>
<dbReference type="AlphaFoldDB" id="A0A8S9NJV4"/>
<evidence type="ECO:0000313" key="3">
    <source>
        <dbReference type="Proteomes" id="UP000712600"/>
    </source>
</evidence>
<comment type="caution">
    <text evidence="2">The sequence shown here is derived from an EMBL/GenBank/DDBJ whole genome shotgun (WGS) entry which is preliminary data.</text>
</comment>
<reference evidence="2" key="1">
    <citation type="submission" date="2019-12" db="EMBL/GenBank/DDBJ databases">
        <title>Genome sequencing and annotation of Brassica cretica.</title>
        <authorList>
            <person name="Studholme D.J."/>
            <person name="Sarris P."/>
        </authorList>
    </citation>
    <scope>NUCLEOTIDE SEQUENCE</scope>
    <source>
        <strain evidence="2">PFS-109/04</strain>
        <tissue evidence="2">Leaf</tissue>
    </source>
</reference>
<feature type="compositionally biased region" description="Basic and acidic residues" evidence="1">
    <location>
        <begin position="22"/>
        <end position="35"/>
    </location>
</feature>
<feature type="region of interest" description="Disordered" evidence="1">
    <location>
        <begin position="1"/>
        <end position="41"/>
    </location>
</feature>
<protein>
    <submittedName>
        <fullName evidence="2">Uncharacterized protein</fullName>
    </submittedName>
</protein>
<evidence type="ECO:0000313" key="2">
    <source>
        <dbReference type="EMBL" id="KAF3504222.1"/>
    </source>
</evidence>